<protein>
    <submittedName>
        <fullName evidence="1">Uncharacterized protein</fullName>
    </submittedName>
</protein>
<organism evidence="1 2">
    <name type="scientific">Dipteronia dyeriana</name>
    <dbReference type="NCBI Taxonomy" id="168575"/>
    <lineage>
        <taxon>Eukaryota</taxon>
        <taxon>Viridiplantae</taxon>
        <taxon>Streptophyta</taxon>
        <taxon>Embryophyta</taxon>
        <taxon>Tracheophyta</taxon>
        <taxon>Spermatophyta</taxon>
        <taxon>Magnoliopsida</taxon>
        <taxon>eudicotyledons</taxon>
        <taxon>Gunneridae</taxon>
        <taxon>Pentapetalae</taxon>
        <taxon>rosids</taxon>
        <taxon>malvids</taxon>
        <taxon>Sapindales</taxon>
        <taxon>Sapindaceae</taxon>
        <taxon>Hippocastanoideae</taxon>
        <taxon>Acereae</taxon>
        <taxon>Dipteronia</taxon>
    </lineage>
</organism>
<sequence>MRGFSNGDLYYKLKFLFCPWVIGSDFNIVLKHWERKDGGGNVRSMRNFKIFIDLAKVIDISMVGMKFTWSNNRKNESWVRLDQFFYDPLFLSWFPNLVQKGLNKSLIDHNLVCIGRPVVDWKPRPFRFLNYWLEEKALI</sequence>
<dbReference type="Gene3D" id="3.60.10.10">
    <property type="entry name" value="Endonuclease/exonuclease/phosphatase"/>
    <property type="match status" value="1"/>
</dbReference>
<reference evidence="1" key="1">
    <citation type="journal article" date="2023" name="Plant J.">
        <title>Genome sequences and population genomics provide insights into the demographic history, inbreeding, and mutation load of two 'living fossil' tree species of Dipteronia.</title>
        <authorList>
            <person name="Feng Y."/>
            <person name="Comes H.P."/>
            <person name="Chen J."/>
            <person name="Zhu S."/>
            <person name="Lu R."/>
            <person name="Zhang X."/>
            <person name="Li P."/>
            <person name="Qiu J."/>
            <person name="Olsen K.M."/>
            <person name="Qiu Y."/>
        </authorList>
    </citation>
    <scope>NUCLEOTIDE SEQUENCE</scope>
    <source>
        <strain evidence="1">KIB01</strain>
    </source>
</reference>
<proteinExistence type="predicted"/>
<dbReference type="Proteomes" id="UP001280121">
    <property type="component" value="Unassembled WGS sequence"/>
</dbReference>
<dbReference type="SUPFAM" id="SSF56219">
    <property type="entry name" value="DNase I-like"/>
    <property type="match status" value="1"/>
</dbReference>
<keyword evidence="2" id="KW-1185">Reference proteome</keyword>
<dbReference type="InterPro" id="IPR036691">
    <property type="entry name" value="Endo/exonu/phosph_ase_sf"/>
</dbReference>
<evidence type="ECO:0000313" key="1">
    <source>
        <dbReference type="EMBL" id="KAK2658875.1"/>
    </source>
</evidence>
<dbReference type="PANTHER" id="PTHR33710:SF64">
    <property type="entry name" value="ENDONUCLEASE_EXONUCLEASE_PHOSPHATASE DOMAIN-CONTAINING PROTEIN"/>
    <property type="match status" value="1"/>
</dbReference>
<gene>
    <name evidence="1" type="ORF">Ddye_005408</name>
</gene>
<name>A0AAD9XG44_9ROSI</name>
<accession>A0AAD9XG44</accession>
<dbReference type="PANTHER" id="PTHR33710">
    <property type="entry name" value="BNAC02G09200D PROTEIN"/>
    <property type="match status" value="1"/>
</dbReference>
<dbReference type="AlphaFoldDB" id="A0AAD9XG44"/>
<comment type="caution">
    <text evidence="1">The sequence shown here is derived from an EMBL/GenBank/DDBJ whole genome shotgun (WGS) entry which is preliminary data.</text>
</comment>
<dbReference type="EMBL" id="JANJYI010000002">
    <property type="protein sequence ID" value="KAK2658875.1"/>
    <property type="molecule type" value="Genomic_DNA"/>
</dbReference>
<evidence type="ECO:0000313" key="2">
    <source>
        <dbReference type="Proteomes" id="UP001280121"/>
    </source>
</evidence>